<evidence type="ECO:0000256" key="5">
    <source>
        <dbReference type="ARBA" id="ARBA00022692"/>
    </source>
</evidence>
<keyword evidence="3" id="KW-0813">Transport</keyword>
<dbReference type="EMBL" id="QFWX01000002">
    <property type="protein sequence ID" value="PXX92481.1"/>
    <property type="molecule type" value="Genomic_DNA"/>
</dbReference>
<evidence type="ECO:0000313" key="8">
    <source>
        <dbReference type="EMBL" id="PXX92481.1"/>
    </source>
</evidence>
<dbReference type="AlphaFoldDB" id="A0A2V3ZNC8"/>
<accession>A0A2V3ZNC8</accession>
<reference evidence="9" key="1">
    <citation type="submission" date="2018-05" db="EMBL/GenBank/DDBJ databases">
        <authorList>
            <person name="Lu D."/>
        </authorList>
    </citation>
    <scope>NUCLEOTIDE SEQUENCE [LARGE SCALE GENOMIC DNA]</scope>
    <source>
        <strain evidence="9">F01</strain>
    </source>
</reference>
<evidence type="ECO:0000313" key="9">
    <source>
        <dbReference type="Proteomes" id="UP000253987"/>
    </source>
</evidence>
<dbReference type="GO" id="GO:0015562">
    <property type="term" value="F:efflux transmembrane transporter activity"/>
    <property type="evidence" value="ECO:0007669"/>
    <property type="project" value="InterPro"/>
</dbReference>
<comment type="caution">
    <text evidence="8">The sequence shown here is derived from an EMBL/GenBank/DDBJ whole genome shotgun (WGS) entry which is preliminary data.</text>
</comment>
<dbReference type="GO" id="GO:1990281">
    <property type="term" value="C:efflux pump complex"/>
    <property type="evidence" value="ECO:0007669"/>
    <property type="project" value="TreeGrafter"/>
</dbReference>
<dbReference type="Pfam" id="PF02321">
    <property type="entry name" value="OEP"/>
    <property type="match status" value="2"/>
</dbReference>
<keyword evidence="4" id="KW-1134">Transmembrane beta strand</keyword>
<dbReference type="SUPFAM" id="SSF56954">
    <property type="entry name" value="Outer membrane efflux proteins (OEP)"/>
    <property type="match status" value="1"/>
</dbReference>
<dbReference type="InterPro" id="IPR051906">
    <property type="entry name" value="TolC-like"/>
</dbReference>
<evidence type="ECO:0000256" key="2">
    <source>
        <dbReference type="ARBA" id="ARBA00007613"/>
    </source>
</evidence>
<gene>
    <name evidence="8" type="ORF">DIT71_04605</name>
</gene>
<keyword evidence="9" id="KW-1185">Reference proteome</keyword>
<evidence type="ECO:0000256" key="4">
    <source>
        <dbReference type="ARBA" id="ARBA00022452"/>
    </source>
</evidence>
<keyword evidence="6" id="KW-0472">Membrane</keyword>
<reference evidence="8 9" key="2">
    <citation type="submission" date="2018-06" db="EMBL/GenBank/DDBJ databases">
        <title>Marinobactersediminissp. nov, a moderately halophilic bacterium isolated from marine solar saltern.</title>
        <authorList>
            <person name="Zhang Y."/>
        </authorList>
    </citation>
    <scope>NUCLEOTIDE SEQUENCE [LARGE SCALE GENOMIC DNA]</scope>
    <source>
        <strain evidence="8 9">F01</strain>
    </source>
</reference>
<evidence type="ECO:0000256" key="3">
    <source>
        <dbReference type="ARBA" id="ARBA00022448"/>
    </source>
</evidence>
<name>A0A2V3ZNC8_9GAMM</name>
<evidence type="ECO:0000256" key="1">
    <source>
        <dbReference type="ARBA" id="ARBA00004442"/>
    </source>
</evidence>
<evidence type="ECO:0000256" key="6">
    <source>
        <dbReference type="ARBA" id="ARBA00023136"/>
    </source>
</evidence>
<comment type="subcellular location">
    <subcellularLocation>
        <location evidence="1">Cell outer membrane</location>
    </subcellularLocation>
</comment>
<dbReference type="InterPro" id="IPR003423">
    <property type="entry name" value="OMP_efflux"/>
</dbReference>
<sequence length="426" mass="47189">MLLTPATIQALSLTEALDIIRQESITLQALSAETRQAEAVHQQSSQAYLPSVSADASWLRADSSLISGVPVPEFGIPPTIQRTDFGPVEGTVTGVQVVQPLFNADAIKLRQAASLKLDARRYAEQWGRQAIRLEVSRLYFNVLRQRERLEAILVSHQAARQAATLAHASYREGLASRLDTEQADAELAAIEARIAHARAKKLQTQVELETFLGMSPGQAPDLTTPLPQPSPPVRIDDARARKDLQARQLAAEAASADTSASRAEWMPRVNLLARQQWIDGNEPLNGDTDGWLVAINIQWTIFDGLSRQGRIAESRAKEQQAHIELEGLERRIQREQTIAMSGWQASWAGWHAARKATEAARRAEQLALRRYEEGIGSMTDLLAAQARLDRQRTNLVDARYQAVLAGMNYHLQNGHDPILAVREQLP</sequence>
<organism evidence="8 9">
    <name type="scientific">Marinobacter vulgaris</name>
    <dbReference type="NCBI Taxonomy" id="1928331"/>
    <lineage>
        <taxon>Bacteria</taxon>
        <taxon>Pseudomonadati</taxon>
        <taxon>Pseudomonadota</taxon>
        <taxon>Gammaproteobacteria</taxon>
        <taxon>Pseudomonadales</taxon>
        <taxon>Marinobacteraceae</taxon>
        <taxon>Marinobacter</taxon>
    </lineage>
</organism>
<dbReference type="GO" id="GO:0015288">
    <property type="term" value="F:porin activity"/>
    <property type="evidence" value="ECO:0007669"/>
    <property type="project" value="TreeGrafter"/>
</dbReference>
<evidence type="ECO:0000256" key="7">
    <source>
        <dbReference type="ARBA" id="ARBA00023237"/>
    </source>
</evidence>
<protein>
    <recommendedName>
        <fullName evidence="10">TolC family protein</fullName>
    </recommendedName>
</protein>
<dbReference type="PANTHER" id="PTHR30026:SF20">
    <property type="entry name" value="OUTER MEMBRANE PROTEIN TOLC"/>
    <property type="match status" value="1"/>
</dbReference>
<evidence type="ECO:0008006" key="10">
    <source>
        <dbReference type="Google" id="ProtNLM"/>
    </source>
</evidence>
<dbReference type="PANTHER" id="PTHR30026">
    <property type="entry name" value="OUTER MEMBRANE PROTEIN TOLC"/>
    <property type="match status" value="1"/>
</dbReference>
<comment type="similarity">
    <text evidence="2">Belongs to the outer membrane factor (OMF) (TC 1.B.17) family.</text>
</comment>
<dbReference type="Proteomes" id="UP000253987">
    <property type="component" value="Unassembled WGS sequence"/>
</dbReference>
<proteinExistence type="inferred from homology"/>
<keyword evidence="5" id="KW-0812">Transmembrane</keyword>
<dbReference type="Gene3D" id="1.20.1600.10">
    <property type="entry name" value="Outer membrane efflux proteins (OEP)"/>
    <property type="match status" value="1"/>
</dbReference>
<keyword evidence="7" id="KW-0998">Cell outer membrane</keyword>
<dbReference type="GO" id="GO:0009279">
    <property type="term" value="C:cell outer membrane"/>
    <property type="evidence" value="ECO:0007669"/>
    <property type="project" value="UniProtKB-SubCell"/>
</dbReference>